<comment type="caution">
    <text evidence="1">The sequence shown here is derived from an EMBL/GenBank/DDBJ whole genome shotgun (WGS) entry which is preliminary data.</text>
</comment>
<name>A0A150R1H9_SORCE</name>
<dbReference type="EMBL" id="JEMB01003355">
    <property type="protein sequence ID" value="KYF73688.1"/>
    <property type="molecule type" value="Genomic_DNA"/>
</dbReference>
<reference evidence="1 2" key="1">
    <citation type="submission" date="2014-02" db="EMBL/GenBank/DDBJ databases">
        <title>The small core and large imbalanced accessory genome model reveals a collaborative survival strategy of Sorangium cellulosum strains in nature.</title>
        <authorList>
            <person name="Han K."/>
            <person name="Peng R."/>
            <person name="Blom J."/>
            <person name="Li Y.-Z."/>
        </authorList>
    </citation>
    <scope>NUCLEOTIDE SEQUENCE [LARGE SCALE GENOMIC DNA]</scope>
    <source>
        <strain evidence="1 2">So0011-07</strain>
    </source>
</reference>
<accession>A0A150R1H9</accession>
<sequence length="161" mass="18658">MPQHTDEEQWRAALEAAHEFATKEPERWKASWNELNDVMGTLFGVLNLMPAFAAPRYLARGNPDVRPTPEQLLGLFDKYISLLDYWKRTTTNIQDHEFLRTEEATRRLRALLETWEWSLEAPAPIVQVARDWLAAYGAREPAEGWDQWLGPEEDERPGPKG</sequence>
<dbReference type="AlphaFoldDB" id="A0A150R1H9"/>
<evidence type="ECO:0000313" key="2">
    <source>
        <dbReference type="Proteomes" id="UP000075635"/>
    </source>
</evidence>
<evidence type="ECO:0000313" key="1">
    <source>
        <dbReference type="EMBL" id="KYF73688.1"/>
    </source>
</evidence>
<proteinExistence type="predicted"/>
<protein>
    <submittedName>
        <fullName evidence="1">Uncharacterized protein</fullName>
    </submittedName>
</protein>
<organism evidence="1 2">
    <name type="scientific">Sorangium cellulosum</name>
    <name type="common">Polyangium cellulosum</name>
    <dbReference type="NCBI Taxonomy" id="56"/>
    <lineage>
        <taxon>Bacteria</taxon>
        <taxon>Pseudomonadati</taxon>
        <taxon>Myxococcota</taxon>
        <taxon>Polyangia</taxon>
        <taxon>Polyangiales</taxon>
        <taxon>Polyangiaceae</taxon>
        <taxon>Sorangium</taxon>
    </lineage>
</organism>
<dbReference type="Proteomes" id="UP000075635">
    <property type="component" value="Unassembled WGS sequence"/>
</dbReference>
<gene>
    <name evidence="1" type="ORF">BE17_16460</name>
</gene>